<feature type="region of interest" description="Disordered" evidence="1">
    <location>
        <begin position="1"/>
        <end position="38"/>
    </location>
</feature>
<dbReference type="EMBL" id="JBGFUD010000870">
    <property type="protein sequence ID" value="MFH4975368.1"/>
    <property type="molecule type" value="Genomic_DNA"/>
</dbReference>
<protein>
    <submittedName>
        <fullName evidence="2">Uncharacterized protein</fullName>
    </submittedName>
</protein>
<accession>A0ABD6E5Q0</accession>
<gene>
    <name evidence="2" type="ORF">AB6A40_002077</name>
</gene>
<organism evidence="2 3">
    <name type="scientific">Gnathostoma spinigerum</name>
    <dbReference type="NCBI Taxonomy" id="75299"/>
    <lineage>
        <taxon>Eukaryota</taxon>
        <taxon>Metazoa</taxon>
        <taxon>Ecdysozoa</taxon>
        <taxon>Nematoda</taxon>
        <taxon>Chromadorea</taxon>
        <taxon>Rhabditida</taxon>
        <taxon>Spirurina</taxon>
        <taxon>Gnathostomatomorpha</taxon>
        <taxon>Gnathostomatoidea</taxon>
        <taxon>Gnathostomatidae</taxon>
        <taxon>Gnathostoma</taxon>
    </lineage>
</organism>
<evidence type="ECO:0000313" key="3">
    <source>
        <dbReference type="Proteomes" id="UP001608902"/>
    </source>
</evidence>
<dbReference type="AlphaFoldDB" id="A0ABD6E5Q0"/>
<name>A0ABD6E5Q0_9BILA</name>
<evidence type="ECO:0000256" key="1">
    <source>
        <dbReference type="SAM" id="MobiDB-lite"/>
    </source>
</evidence>
<reference evidence="2 3" key="1">
    <citation type="submission" date="2024-08" db="EMBL/GenBank/DDBJ databases">
        <title>Gnathostoma spinigerum genome.</title>
        <authorList>
            <person name="Gonzalez-Bertolin B."/>
            <person name="Monzon S."/>
            <person name="Zaballos A."/>
            <person name="Jimenez P."/>
            <person name="Dekumyoy P."/>
            <person name="Varona S."/>
            <person name="Cuesta I."/>
            <person name="Sumanam S."/>
            <person name="Adisakwattana P."/>
            <person name="Gasser R.B."/>
            <person name="Hernandez-Gonzalez A."/>
            <person name="Young N.D."/>
            <person name="Perteguer M.J."/>
        </authorList>
    </citation>
    <scope>NUCLEOTIDE SEQUENCE [LARGE SCALE GENOMIC DNA]</scope>
    <source>
        <strain evidence="2">AL3</strain>
        <tissue evidence="2">Liver</tissue>
    </source>
</reference>
<dbReference type="Proteomes" id="UP001608902">
    <property type="component" value="Unassembled WGS sequence"/>
</dbReference>
<sequence>MTHYHSAIECPMKMASKESTPVPQNESSPGDEKAIRSPMITVRKKNAQKDQASARYSSATIHFHHDSLVTEKIFRLRTYFSVPAVTRIEHGRKQQRRELQ</sequence>
<proteinExistence type="predicted"/>
<comment type="caution">
    <text evidence="2">The sequence shown here is derived from an EMBL/GenBank/DDBJ whole genome shotgun (WGS) entry which is preliminary data.</text>
</comment>
<keyword evidence="3" id="KW-1185">Reference proteome</keyword>
<feature type="compositionally biased region" description="Polar residues" evidence="1">
    <location>
        <begin position="17"/>
        <end position="28"/>
    </location>
</feature>
<evidence type="ECO:0000313" key="2">
    <source>
        <dbReference type="EMBL" id="MFH4975368.1"/>
    </source>
</evidence>